<evidence type="ECO:0000313" key="2">
    <source>
        <dbReference type="Proteomes" id="UP000270224"/>
    </source>
</evidence>
<organism evidence="1 2">
    <name type="scientific">Kaistella daneshvariae</name>
    <dbReference type="NCBI Taxonomy" id="2487074"/>
    <lineage>
        <taxon>Bacteria</taxon>
        <taxon>Pseudomonadati</taxon>
        <taxon>Bacteroidota</taxon>
        <taxon>Flavobacteriia</taxon>
        <taxon>Flavobacteriales</taxon>
        <taxon>Weeksellaceae</taxon>
        <taxon>Chryseobacterium group</taxon>
        <taxon>Kaistella</taxon>
    </lineage>
</organism>
<name>A0A3N0WXK9_9FLAO</name>
<proteinExistence type="predicted"/>
<dbReference type="EMBL" id="RJUG01000002">
    <property type="protein sequence ID" value="ROI09800.1"/>
    <property type="molecule type" value="Genomic_DNA"/>
</dbReference>
<accession>A0A3N0WXK9</accession>
<dbReference type="RefSeq" id="WP_123265053.1">
    <property type="nucleotide sequence ID" value="NZ_RJUG01000002.1"/>
</dbReference>
<evidence type="ECO:0000313" key="1">
    <source>
        <dbReference type="EMBL" id="ROI09800.1"/>
    </source>
</evidence>
<comment type="caution">
    <text evidence="1">The sequence shown here is derived from an EMBL/GenBank/DDBJ whole genome shotgun (WGS) entry which is preliminary data.</text>
</comment>
<dbReference type="OrthoDB" id="1100373at2"/>
<reference evidence="2" key="1">
    <citation type="submission" date="2018-11" db="EMBL/GenBank/DDBJ databases">
        <title>Proposal to divide the Flavobacteriaceae and reorganize its genera based on Amino Acid Identity values calculated from whole genome sequences.</title>
        <authorList>
            <person name="Nicholson A.C."/>
            <person name="Gulvik C.A."/>
            <person name="Whitney A.M."/>
            <person name="Humrighouse B.W."/>
            <person name="Bell M."/>
            <person name="Holmes B."/>
            <person name="Steigerwalt A."/>
            <person name="Villarma A."/>
            <person name="Sheth M."/>
            <person name="Batra D."/>
            <person name="Pryor J."/>
            <person name="Bernardet J.-F."/>
            <person name="Hugo C."/>
            <person name="Kampfer P."/>
            <person name="Newman J."/>
            <person name="Mcquiston J.R."/>
        </authorList>
    </citation>
    <scope>NUCLEOTIDE SEQUENCE [LARGE SCALE GENOMIC DNA]</scope>
    <source>
        <strain evidence="2">H3056</strain>
    </source>
</reference>
<dbReference type="Proteomes" id="UP000270224">
    <property type="component" value="Unassembled WGS sequence"/>
</dbReference>
<protein>
    <submittedName>
        <fullName evidence="1">Uncharacterized protein</fullName>
    </submittedName>
</protein>
<gene>
    <name evidence="1" type="ORF">EGI11_03315</name>
</gene>
<dbReference type="AlphaFoldDB" id="A0A3N0WXK9"/>
<reference evidence="2" key="2">
    <citation type="submission" date="2018-11" db="EMBL/GenBank/DDBJ databases">
        <title>Proposal to divide the Flavobacteriaceae and reorganize its genera based on Amino Acid Identity values calculated from whole genome sequences.</title>
        <authorList>
            <person name="Nicholson A.C."/>
            <person name="Gulvik C.A."/>
            <person name="Whitney A.M."/>
            <person name="Humrighouse B.W."/>
            <person name="Bell M."/>
            <person name="Holmens B."/>
            <person name="Steigerwalt A."/>
            <person name="Villarma A."/>
            <person name="Sheth M."/>
            <person name="Batra D."/>
            <person name="Pryor J."/>
            <person name="Bernardet J.-F."/>
            <person name="Hugo C."/>
            <person name="Kampfer P."/>
            <person name="Newman J."/>
            <person name="Mcquiston J.R."/>
        </authorList>
    </citation>
    <scope>NUCLEOTIDE SEQUENCE [LARGE SCALE GENOMIC DNA]</scope>
    <source>
        <strain evidence="2">H3056</strain>
    </source>
</reference>
<sequence>MNFEVLHNQSLLDIAIQHTGNAQNAFLIAKENSLSVTSYLVPGYQLIIPDGVPFNRDMLGFYTAKNLKPATDHTIEDGADGENLEGIGYWIIDKTFKVS</sequence>